<dbReference type="SMART" id="SM00317">
    <property type="entry name" value="SET"/>
    <property type="match status" value="1"/>
</dbReference>
<dbReference type="EMBL" id="MN739936">
    <property type="protein sequence ID" value="QHT78752.1"/>
    <property type="molecule type" value="Genomic_DNA"/>
</dbReference>
<name>A0A6C0HDP8_9ZZZZ</name>
<dbReference type="AlphaFoldDB" id="A0A6C0HDP8"/>
<dbReference type="InterPro" id="IPR046341">
    <property type="entry name" value="SET_dom_sf"/>
</dbReference>
<dbReference type="Pfam" id="PF00856">
    <property type="entry name" value="SET"/>
    <property type="match status" value="1"/>
</dbReference>
<dbReference type="PANTHER" id="PTHR47332">
    <property type="entry name" value="SET DOMAIN-CONTAINING PROTEIN 5"/>
    <property type="match status" value="1"/>
</dbReference>
<dbReference type="PROSITE" id="PS50280">
    <property type="entry name" value="SET"/>
    <property type="match status" value="1"/>
</dbReference>
<organism evidence="2">
    <name type="scientific">viral metagenome</name>
    <dbReference type="NCBI Taxonomy" id="1070528"/>
    <lineage>
        <taxon>unclassified sequences</taxon>
        <taxon>metagenomes</taxon>
        <taxon>organismal metagenomes</taxon>
    </lineage>
</organism>
<dbReference type="PANTHER" id="PTHR47332:SF4">
    <property type="entry name" value="SET DOMAIN-CONTAINING PROTEIN 5"/>
    <property type="match status" value="1"/>
</dbReference>
<feature type="domain" description="SET" evidence="1">
    <location>
        <begin position="15"/>
        <end position="149"/>
    </location>
</feature>
<proteinExistence type="predicted"/>
<dbReference type="InterPro" id="IPR001214">
    <property type="entry name" value="SET_dom"/>
</dbReference>
<sequence>MNFNTFNKYLHFIHPNISFTYDNNQISTIASEPIDKGVLIMLEEGIVGKTKEVIRKMSFNEDLNALLYPRENTDNKSDFEFNRQKYNYNAFEWNEKEKTFALFYTISRINHRCNPNSFVVEVINHRKPLFALFTVKDIKQGDEISISYGEDIGHSNHTIFNWKCECELDKIQRLKTFTKNQKLASDYLKFEYHYLDFLLNCYHDDEEVWEEENDIQNSM</sequence>
<reference evidence="2" key="1">
    <citation type="journal article" date="2020" name="Nature">
        <title>Giant virus diversity and host interactions through global metagenomics.</title>
        <authorList>
            <person name="Schulz F."/>
            <person name="Roux S."/>
            <person name="Paez-Espino D."/>
            <person name="Jungbluth S."/>
            <person name="Walsh D.A."/>
            <person name="Denef V.J."/>
            <person name="McMahon K.D."/>
            <person name="Konstantinidis K.T."/>
            <person name="Eloe-Fadrosh E.A."/>
            <person name="Kyrpides N.C."/>
            <person name="Woyke T."/>
        </authorList>
    </citation>
    <scope>NUCLEOTIDE SEQUENCE</scope>
    <source>
        <strain evidence="2">GVMAG-M-3300023179-92</strain>
    </source>
</reference>
<dbReference type="InterPro" id="IPR053185">
    <property type="entry name" value="SET_domain_protein"/>
</dbReference>
<evidence type="ECO:0000313" key="2">
    <source>
        <dbReference type="EMBL" id="QHT78752.1"/>
    </source>
</evidence>
<protein>
    <recommendedName>
        <fullName evidence="1">SET domain-containing protein</fullName>
    </recommendedName>
</protein>
<evidence type="ECO:0000259" key="1">
    <source>
        <dbReference type="PROSITE" id="PS50280"/>
    </source>
</evidence>
<dbReference type="Gene3D" id="2.170.270.10">
    <property type="entry name" value="SET domain"/>
    <property type="match status" value="1"/>
</dbReference>
<accession>A0A6C0HDP8</accession>
<dbReference type="SUPFAM" id="SSF82199">
    <property type="entry name" value="SET domain"/>
    <property type="match status" value="1"/>
</dbReference>